<evidence type="ECO:0008006" key="3">
    <source>
        <dbReference type="Google" id="ProtNLM"/>
    </source>
</evidence>
<evidence type="ECO:0000313" key="2">
    <source>
        <dbReference type="Proteomes" id="UP000023772"/>
    </source>
</evidence>
<accession>A0ABM5QDL5</accession>
<proteinExistence type="predicted"/>
<gene>
    <name evidence="1" type="ORF">FH5T_03725</name>
</gene>
<sequence>MNNPTLHIYTHCQVAPAATQTETWQRVYLSYRTDGKINNEGTTKCINHWANSANFKVATLNQRCIGLTGKCFEMPNASYTNRYGAAFGGYR</sequence>
<protein>
    <recommendedName>
        <fullName evidence="3">N-acetylmuramoyl-L-alanine amidase</fullName>
    </recommendedName>
</protein>
<organism evidence="1 2">
    <name type="scientific">Draconibacterium orientale</name>
    <dbReference type="NCBI Taxonomy" id="1168034"/>
    <lineage>
        <taxon>Bacteria</taxon>
        <taxon>Pseudomonadati</taxon>
        <taxon>Bacteroidota</taxon>
        <taxon>Bacteroidia</taxon>
        <taxon>Marinilabiliales</taxon>
        <taxon>Prolixibacteraceae</taxon>
        <taxon>Draconibacterium</taxon>
    </lineage>
</organism>
<keyword evidence="2" id="KW-1185">Reference proteome</keyword>
<dbReference type="EMBL" id="CP007451">
    <property type="protein sequence ID" value="AHW61555.1"/>
    <property type="molecule type" value="Genomic_DNA"/>
</dbReference>
<dbReference type="Proteomes" id="UP000023772">
    <property type="component" value="Chromosome"/>
</dbReference>
<evidence type="ECO:0000313" key="1">
    <source>
        <dbReference type="EMBL" id="AHW61555.1"/>
    </source>
</evidence>
<name>A0ABM5QDL5_9BACT</name>
<reference evidence="1 2" key="1">
    <citation type="submission" date="2014-03" db="EMBL/GenBank/DDBJ databases">
        <title>Complete genome sequence of a deeply braunched marine Bacteroidia bacterium Draconibacterium orientale type strain FH5T.</title>
        <authorList>
            <person name="Li X."/>
            <person name="Wang X."/>
            <person name="Xie Z."/>
            <person name="Du Z."/>
            <person name="Chen G."/>
        </authorList>
    </citation>
    <scope>NUCLEOTIDE SEQUENCE [LARGE SCALE GENOMIC DNA]</scope>
    <source>
        <strain evidence="1 2">FH5</strain>
    </source>
</reference>